<gene>
    <name evidence="4" type="ORF">PNOK_0305900</name>
</gene>
<dbReference type="GO" id="GO:0035098">
    <property type="term" value="C:ESC/E(Z) complex"/>
    <property type="evidence" value="ECO:0007669"/>
    <property type="project" value="TreeGrafter"/>
</dbReference>
<accession>A0A286ULJ1</accession>
<dbReference type="GO" id="GO:0031507">
    <property type="term" value="P:heterochromatin formation"/>
    <property type="evidence" value="ECO:0007669"/>
    <property type="project" value="TreeGrafter"/>
</dbReference>
<evidence type="ECO:0000313" key="4">
    <source>
        <dbReference type="EMBL" id="PAV20432.1"/>
    </source>
</evidence>
<dbReference type="SUPFAM" id="SSF82199">
    <property type="entry name" value="SET domain"/>
    <property type="match status" value="1"/>
</dbReference>
<dbReference type="Proteomes" id="UP000217199">
    <property type="component" value="Unassembled WGS sequence"/>
</dbReference>
<evidence type="ECO:0000313" key="5">
    <source>
        <dbReference type="Proteomes" id="UP000217199"/>
    </source>
</evidence>
<dbReference type="InterPro" id="IPR045318">
    <property type="entry name" value="EZH1/2-like"/>
</dbReference>
<feature type="domain" description="SET" evidence="3">
    <location>
        <begin position="446"/>
        <end position="590"/>
    </location>
</feature>
<sequence>MENEVDDIDELSTKTRVESTYRQVWDEFYDWEQADSAYHIKTLDRTQEPDSLQEYLNDDEVEDDVIRINYFGNFCLRTAGSDDCLVTLKSGQKQTFTTDTFLVESPTPVIPTPIYESCSPTLINIGPRRLQVHHDETLGFFPLIEDQTFNQQEYADFFKFLAWDQEQDPDEELIVLETARRLLSFPDMTIKKIDQVGLLPRLRENELSGSLMVIVQRDTIPWVKNREFKFAPSIVETIQKLYQKHQGDAPGRFMLGTQTFCAHLGCMMDSCRTHGDSAPRFSAPNNMAMKTSYDLLQEVSEPCDSTCFKLMSVDMNDDKYNISWESKDEKRLVSILEARTSIKQESRTRIPRAAMPECVLRINSANVGTRGFTVIEHANVLLHATRGGRVPGVNVIQSYVGIVALRRKTPSDLSPVLYSYYNLRSCLDHKSSPSCLNSAIQHRRRQIIRVSSSKTHGLGAYVCEPVKKLSLISEYNGYIYDKSEDLQAIDMVNRHNKRNYFFDAETHTIDSISVANEARFPNEAKDEPENGQGGSNCHSRSRGNGFFHYLAPILTRIYYITAIFVNGQWRVGIFASRDIRNEEEILFDYGKHFELFD</sequence>
<organism evidence="4 5">
    <name type="scientific">Pyrrhoderma noxium</name>
    <dbReference type="NCBI Taxonomy" id="2282107"/>
    <lineage>
        <taxon>Eukaryota</taxon>
        <taxon>Fungi</taxon>
        <taxon>Dikarya</taxon>
        <taxon>Basidiomycota</taxon>
        <taxon>Agaricomycotina</taxon>
        <taxon>Agaricomycetes</taxon>
        <taxon>Hymenochaetales</taxon>
        <taxon>Hymenochaetaceae</taxon>
        <taxon>Pyrrhoderma</taxon>
    </lineage>
</organism>
<dbReference type="Gene3D" id="2.170.270.10">
    <property type="entry name" value="SET domain"/>
    <property type="match status" value="1"/>
</dbReference>
<protein>
    <submittedName>
        <fullName evidence="4">SET domain-containing</fullName>
    </submittedName>
</protein>
<keyword evidence="5" id="KW-1185">Reference proteome</keyword>
<dbReference type="InterPro" id="IPR046341">
    <property type="entry name" value="SET_dom_sf"/>
</dbReference>
<dbReference type="GO" id="GO:0003682">
    <property type="term" value="F:chromatin binding"/>
    <property type="evidence" value="ECO:0007669"/>
    <property type="project" value="TreeGrafter"/>
</dbReference>
<dbReference type="InterPro" id="IPR001214">
    <property type="entry name" value="SET_dom"/>
</dbReference>
<keyword evidence="1" id="KW-0805">Transcription regulation</keyword>
<evidence type="ECO:0000259" key="3">
    <source>
        <dbReference type="PROSITE" id="PS50280"/>
    </source>
</evidence>
<dbReference type="PANTHER" id="PTHR45747:SF4">
    <property type="entry name" value="HISTONE-LYSINE N-METHYLTRANSFERASE E(Z)"/>
    <property type="match status" value="1"/>
</dbReference>
<name>A0A286ULJ1_9AGAM</name>
<keyword evidence="2" id="KW-0804">Transcription</keyword>
<reference evidence="4 5" key="1">
    <citation type="journal article" date="2017" name="Mol. Ecol.">
        <title>Comparative and population genomic landscape of Phellinus noxius: A hypervariable fungus causing root rot in trees.</title>
        <authorList>
            <person name="Chung C.L."/>
            <person name="Lee T.J."/>
            <person name="Akiba M."/>
            <person name="Lee H.H."/>
            <person name="Kuo T.H."/>
            <person name="Liu D."/>
            <person name="Ke H.M."/>
            <person name="Yokoi T."/>
            <person name="Roa M.B."/>
            <person name="Lu M.J."/>
            <person name="Chang Y.Y."/>
            <person name="Ann P.J."/>
            <person name="Tsai J.N."/>
            <person name="Chen C.Y."/>
            <person name="Tzean S.S."/>
            <person name="Ota Y."/>
            <person name="Hattori T."/>
            <person name="Sahashi N."/>
            <person name="Liou R.F."/>
            <person name="Kikuchi T."/>
            <person name="Tsai I.J."/>
        </authorList>
    </citation>
    <scope>NUCLEOTIDE SEQUENCE [LARGE SCALE GENOMIC DNA]</scope>
    <source>
        <strain evidence="4 5">FFPRI411160</strain>
    </source>
</reference>
<dbReference type="PANTHER" id="PTHR45747">
    <property type="entry name" value="HISTONE-LYSINE N-METHYLTRANSFERASE E(Z)"/>
    <property type="match status" value="1"/>
</dbReference>
<dbReference type="AlphaFoldDB" id="A0A286ULJ1"/>
<dbReference type="Pfam" id="PF00856">
    <property type="entry name" value="SET"/>
    <property type="match status" value="1"/>
</dbReference>
<dbReference type="OrthoDB" id="6141102at2759"/>
<evidence type="ECO:0000256" key="2">
    <source>
        <dbReference type="ARBA" id="ARBA00023163"/>
    </source>
</evidence>
<proteinExistence type="predicted"/>
<comment type="caution">
    <text evidence="4">The sequence shown here is derived from an EMBL/GenBank/DDBJ whole genome shotgun (WGS) entry which is preliminary data.</text>
</comment>
<dbReference type="STRING" id="2282107.A0A286ULJ1"/>
<dbReference type="InParanoid" id="A0A286ULJ1"/>
<dbReference type="GO" id="GO:0046976">
    <property type="term" value="F:histone H3K27 methyltransferase activity"/>
    <property type="evidence" value="ECO:0007669"/>
    <property type="project" value="TreeGrafter"/>
</dbReference>
<dbReference type="EMBL" id="NBII01000003">
    <property type="protein sequence ID" value="PAV20432.1"/>
    <property type="molecule type" value="Genomic_DNA"/>
</dbReference>
<evidence type="ECO:0000256" key="1">
    <source>
        <dbReference type="ARBA" id="ARBA00023015"/>
    </source>
</evidence>
<dbReference type="PROSITE" id="PS50280">
    <property type="entry name" value="SET"/>
    <property type="match status" value="1"/>
</dbReference>